<dbReference type="InterPro" id="IPR032466">
    <property type="entry name" value="Metal_Hydrolase"/>
</dbReference>
<dbReference type="Proteomes" id="UP001161409">
    <property type="component" value="Unassembled WGS sequence"/>
</dbReference>
<dbReference type="InterPro" id="IPR051781">
    <property type="entry name" value="Metallo-dep_Hydrolase"/>
</dbReference>
<dbReference type="Gene3D" id="3.20.20.140">
    <property type="entry name" value="Metal-dependent hydrolases"/>
    <property type="match status" value="1"/>
</dbReference>
<name>A0ABQ5U2C5_9PROT</name>
<dbReference type="Pfam" id="PF01979">
    <property type="entry name" value="Amidohydro_1"/>
    <property type="match status" value="1"/>
</dbReference>
<comment type="caution">
    <text evidence="2">The sequence shown here is derived from an EMBL/GenBank/DDBJ whole genome shotgun (WGS) entry which is preliminary data.</text>
</comment>
<dbReference type="InterPro" id="IPR006680">
    <property type="entry name" value="Amidohydro-rel"/>
</dbReference>
<reference evidence="2" key="1">
    <citation type="journal article" date="2014" name="Int. J. Syst. Evol. Microbiol.">
        <title>Complete genome of a new Firmicutes species belonging to the dominant human colonic microbiota ('Ruminococcus bicirculans') reveals two chromosomes and a selective capacity to utilize plant glucans.</title>
        <authorList>
            <consortium name="NISC Comparative Sequencing Program"/>
            <person name="Wegmann U."/>
            <person name="Louis P."/>
            <person name="Goesmann A."/>
            <person name="Henrissat B."/>
            <person name="Duncan S.H."/>
            <person name="Flint H.J."/>
        </authorList>
    </citation>
    <scope>NUCLEOTIDE SEQUENCE</scope>
    <source>
        <strain evidence="2">NBRC 103408</strain>
    </source>
</reference>
<dbReference type="CDD" id="cd01299">
    <property type="entry name" value="Met_dep_hydrolase_A"/>
    <property type="match status" value="1"/>
</dbReference>
<dbReference type="PANTHER" id="PTHR43135">
    <property type="entry name" value="ALPHA-D-RIBOSE 1-METHYLPHOSPHONATE 5-TRIPHOSPHATE DIPHOSPHATASE"/>
    <property type="match status" value="1"/>
</dbReference>
<dbReference type="SUPFAM" id="SSF51338">
    <property type="entry name" value="Composite domain of metallo-dependent hydrolases"/>
    <property type="match status" value="2"/>
</dbReference>
<accession>A0ABQ5U2C5</accession>
<protein>
    <submittedName>
        <fullName evidence="2">Peptidase M38</fullName>
    </submittedName>
</protein>
<evidence type="ECO:0000259" key="1">
    <source>
        <dbReference type="Pfam" id="PF01979"/>
    </source>
</evidence>
<dbReference type="InterPro" id="IPR011059">
    <property type="entry name" value="Metal-dep_hydrolase_composite"/>
</dbReference>
<evidence type="ECO:0000313" key="2">
    <source>
        <dbReference type="EMBL" id="GLQ05893.1"/>
    </source>
</evidence>
<dbReference type="PANTHER" id="PTHR43135:SF3">
    <property type="entry name" value="ALPHA-D-RIBOSE 1-METHYLPHOSPHONATE 5-TRIPHOSPHATE DIPHOSPHATASE"/>
    <property type="match status" value="1"/>
</dbReference>
<keyword evidence="3" id="KW-1185">Reference proteome</keyword>
<organism evidence="2 3">
    <name type="scientific">Sneathiella chinensis</name>
    <dbReference type="NCBI Taxonomy" id="349750"/>
    <lineage>
        <taxon>Bacteria</taxon>
        <taxon>Pseudomonadati</taxon>
        <taxon>Pseudomonadota</taxon>
        <taxon>Alphaproteobacteria</taxon>
        <taxon>Sneathiellales</taxon>
        <taxon>Sneathiellaceae</taxon>
        <taxon>Sneathiella</taxon>
    </lineage>
</organism>
<dbReference type="EMBL" id="BSNF01000001">
    <property type="protein sequence ID" value="GLQ05893.1"/>
    <property type="molecule type" value="Genomic_DNA"/>
</dbReference>
<dbReference type="InterPro" id="IPR057744">
    <property type="entry name" value="OTAase-like"/>
</dbReference>
<dbReference type="RefSeq" id="WP_206374342.1">
    <property type="nucleotide sequence ID" value="NZ_BSNF01000001.1"/>
</dbReference>
<proteinExistence type="predicted"/>
<feature type="domain" description="Amidohydrolase-related" evidence="1">
    <location>
        <begin position="55"/>
        <end position="403"/>
    </location>
</feature>
<dbReference type="SUPFAM" id="SSF51556">
    <property type="entry name" value="Metallo-dependent hydrolases"/>
    <property type="match status" value="1"/>
</dbReference>
<reference evidence="2" key="2">
    <citation type="submission" date="2023-01" db="EMBL/GenBank/DDBJ databases">
        <title>Draft genome sequence of Sneathiella chinensis strain NBRC 103408.</title>
        <authorList>
            <person name="Sun Q."/>
            <person name="Mori K."/>
        </authorList>
    </citation>
    <scope>NUCLEOTIDE SEQUENCE</scope>
    <source>
        <strain evidence="2">NBRC 103408</strain>
    </source>
</reference>
<sequence>MPTTTITINNANLLDVRTGNLRGARNLFIEDGVIREISASPVAVGDERLDLDGMVLMPGLCDAHVHVVAATANFNSLMRWSPSYVAARSGQILSGMLSRGFTTVRDCGGADYGLVQSIEEGYLIGPRVLFAGHAISQTGGHGDMREKGEHWESCTCCAGLGRIADGVPEVRRACREELRKGANFIKIMASGGVSSPTDRIGNTQFSIDEITAAVEEAEAAQTYVAAHVYTARAANRALRCGVRSIEHGNLIDDETIDLMLEKNAFLVPTMSTHEALKVEGREGGLTDDMYEKVDQVVEAGYRTHAHAHSRGVRMVFGTDLLGPMHRHQLTEFKIRSRFQTPAELIRSATLTAAELFQMEGEIGELAPGARADMIALSGDPLADIGVLQDPDRYLKMVMKGGQIFKNAL</sequence>
<evidence type="ECO:0000313" key="3">
    <source>
        <dbReference type="Proteomes" id="UP001161409"/>
    </source>
</evidence>
<gene>
    <name evidence="2" type="ORF">GCM10007924_11140</name>
</gene>
<dbReference type="Gene3D" id="2.30.40.10">
    <property type="entry name" value="Urease, subunit C, domain 1"/>
    <property type="match status" value="1"/>
</dbReference>